<dbReference type="SUPFAM" id="SSF54690">
    <property type="entry name" value="Molybdopterin synthase subunit MoaE"/>
    <property type="match status" value="1"/>
</dbReference>
<sequence>MAFKISDQPIDPAPLATALDHPRAGACATFEGRVRNHNEGQPVDSLEYEAFAELAEREGERVLAEALEKFDLLAAEAVHRVGHLQIGDMAVWVGVAAAHRGPAFDACRYIIDELKARVPIWKKEHYSSGATTWINCATRGDFADASPPLA</sequence>
<evidence type="ECO:0000313" key="13">
    <source>
        <dbReference type="Proteomes" id="UP000738431"/>
    </source>
</evidence>
<reference evidence="12 13" key="1">
    <citation type="submission" date="2021-08" db="EMBL/GenBank/DDBJ databases">
        <authorList>
            <person name="Zhang D."/>
            <person name="Zhang A."/>
            <person name="Wang L."/>
        </authorList>
    </citation>
    <scope>NUCLEOTIDE SEQUENCE [LARGE SCALE GENOMIC DNA]</scope>
    <source>
        <strain evidence="12 13">WL0086</strain>
    </source>
</reference>
<comment type="similarity">
    <text evidence="2">Belongs to the MoaE family.</text>
</comment>
<evidence type="ECO:0000256" key="10">
    <source>
        <dbReference type="ARBA" id="ARBA00032474"/>
    </source>
</evidence>
<evidence type="ECO:0000313" key="12">
    <source>
        <dbReference type="EMBL" id="WRQ86198.1"/>
    </source>
</evidence>
<dbReference type="RefSeq" id="WP_221031126.1">
    <property type="nucleotide sequence ID" value="NZ_CP139781.1"/>
</dbReference>
<evidence type="ECO:0000256" key="5">
    <source>
        <dbReference type="ARBA" id="ARBA00023150"/>
    </source>
</evidence>
<dbReference type="InterPro" id="IPR036563">
    <property type="entry name" value="MoaE_sf"/>
</dbReference>
<reference evidence="12 13" key="2">
    <citation type="submission" date="2023-12" db="EMBL/GenBank/DDBJ databases">
        <title>Description of an unclassified Opitutus bacterium of Verrucomicrobiota.</title>
        <authorList>
            <person name="Zhang D.-F."/>
        </authorList>
    </citation>
    <scope>NUCLEOTIDE SEQUENCE [LARGE SCALE GENOMIC DNA]</scope>
    <source>
        <strain evidence="12 13">WL0086</strain>
    </source>
</reference>
<comment type="pathway">
    <text evidence="1">Cofactor biosynthesis; molybdopterin biosynthesis.</text>
</comment>
<accession>A0ABZ1C4M9</accession>
<dbReference type="EMBL" id="CP139781">
    <property type="protein sequence ID" value="WRQ86198.1"/>
    <property type="molecule type" value="Genomic_DNA"/>
</dbReference>
<evidence type="ECO:0000256" key="9">
    <source>
        <dbReference type="ARBA" id="ARBA00030781"/>
    </source>
</evidence>
<evidence type="ECO:0000256" key="3">
    <source>
        <dbReference type="ARBA" id="ARBA00011950"/>
    </source>
</evidence>
<protein>
    <recommendedName>
        <fullName evidence="4">Molybdopterin synthase catalytic subunit</fullName>
        <ecNumber evidence="3">2.8.1.12</ecNumber>
    </recommendedName>
    <alternativeName>
        <fullName evidence="9">MPT synthase subunit 2</fullName>
    </alternativeName>
    <alternativeName>
        <fullName evidence="7">Molybdenum cofactor biosynthesis protein E</fullName>
    </alternativeName>
    <alternativeName>
        <fullName evidence="8">Molybdopterin-converting factor large subunit</fullName>
    </alternativeName>
    <alternativeName>
        <fullName evidence="10">Molybdopterin-converting factor subunit 2</fullName>
    </alternativeName>
</protein>
<organism evidence="12 13">
    <name type="scientific">Actomonas aquatica</name>
    <dbReference type="NCBI Taxonomy" id="2866162"/>
    <lineage>
        <taxon>Bacteria</taxon>
        <taxon>Pseudomonadati</taxon>
        <taxon>Verrucomicrobiota</taxon>
        <taxon>Opitutia</taxon>
        <taxon>Opitutales</taxon>
        <taxon>Opitutaceae</taxon>
        <taxon>Actomonas</taxon>
    </lineage>
</organism>
<name>A0ABZ1C4M9_9BACT</name>
<dbReference type="InterPro" id="IPR003448">
    <property type="entry name" value="Mopterin_biosynth_MoaE"/>
</dbReference>
<dbReference type="CDD" id="cd00756">
    <property type="entry name" value="MoaE"/>
    <property type="match status" value="1"/>
</dbReference>
<comment type="subunit">
    <text evidence="6">Heterotetramer of 2 MoaD subunits and 2 MoaE subunits. Also stable as homodimer. The enzyme changes between these two forms during catalysis.</text>
</comment>
<keyword evidence="5" id="KW-0501">Molybdenum cofactor biosynthesis</keyword>
<keyword evidence="13" id="KW-1185">Reference proteome</keyword>
<dbReference type="EC" id="2.8.1.12" evidence="3"/>
<dbReference type="Proteomes" id="UP000738431">
    <property type="component" value="Chromosome"/>
</dbReference>
<dbReference type="PANTHER" id="PTHR23404">
    <property type="entry name" value="MOLYBDOPTERIN SYNTHASE RELATED"/>
    <property type="match status" value="1"/>
</dbReference>
<evidence type="ECO:0000256" key="4">
    <source>
        <dbReference type="ARBA" id="ARBA00013858"/>
    </source>
</evidence>
<evidence type="ECO:0000256" key="1">
    <source>
        <dbReference type="ARBA" id="ARBA00005046"/>
    </source>
</evidence>
<comment type="catalytic activity">
    <reaction evidence="11">
        <text>2 [molybdopterin-synthase sulfur-carrier protein]-C-terminal-Gly-aminoethanethioate + cyclic pyranopterin phosphate + H2O = molybdopterin + 2 [molybdopterin-synthase sulfur-carrier protein]-C-terminal Gly-Gly + 2 H(+)</text>
        <dbReference type="Rhea" id="RHEA:26333"/>
        <dbReference type="Rhea" id="RHEA-COMP:12202"/>
        <dbReference type="Rhea" id="RHEA-COMP:19907"/>
        <dbReference type="ChEBI" id="CHEBI:15377"/>
        <dbReference type="ChEBI" id="CHEBI:15378"/>
        <dbReference type="ChEBI" id="CHEBI:58698"/>
        <dbReference type="ChEBI" id="CHEBI:59648"/>
        <dbReference type="ChEBI" id="CHEBI:90778"/>
        <dbReference type="ChEBI" id="CHEBI:232372"/>
        <dbReference type="EC" id="2.8.1.12"/>
    </reaction>
</comment>
<proteinExistence type="inferred from homology"/>
<gene>
    <name evidence="12" type="ORF">K1X11_015390</name>
</gene>
<evidence type="ECO:0000256" key="7">
    <source>
        <dbReference type="ARBA" id="ARBA00029745"/>
    </source>
</evidence>
<dbReference type="Pfam" id="PF02391">
    <property type="entry name" value="MoaE"/>
    <property type="match status" value="1"/>
</dbReference>
<evidence type="ECO:0000256" key="2">
    <source>
        <dbReference type="ARBA" id="ARBA00005426"/>
    </source>
</evidence>
<dbReference type="Gene3D" id="3.90.1170.40">
    <property type="entry name" value="Molybdopterin biosynthesis MoaE subunit"/>
    <property type="match status" value="1"/>
</dbReference>
<evidence type="ECO:0000256" key="8">
    <source>
        <dbReference type="ARBA" id="ARBA00030407"/>
    </source>
</evidence>
<evidence type="ECO:0000256" key="6">
    <source>
        <dbReference type="ARBA" id="ARBA00026066"/>
    </source>
</evidence>
<evidence type="ECO:0000256" key="11">
    <source>
        <dbReference type="ARBA" id="ARBA00049878"/>
    </source>
</evidence>